<evidence type="ECO:0000256" key="1">
    <source>
        <dbReference type="ARBA" id="ARBA00022491"/>
    </source>
</evidence>
<organism evidence="7 8">
    <name type="scientific">Magnetospirillum moscoviense</name>
    <dbReference type="NCBI Taxonomy" id="1437059"/>
    <lineage>
        <taxon>Bacteria</taxon>
        <taxon>Pseudomonadati</taxon>
        <taxon>Pseudomonadota</taxon>
        <taxon>Alphaproteobacteria</taxon>
        <taxon>Rhodospirillales</taxon>
        <taxon>Rhodospirillaceae</taxon>
        <taxon>Magnetospirillum</taxon>
    </lineage>
</organism>
<dbReference type="PANTHER" id="PTHR36449">
    <property type="entry name" value="ACETYLTRANSFERASE-RELATED"/>
    <property type="match status" value="1"/>
</dbReference>
<dbReference type="GO" id="GO:0016747">
    <property type="term" value="F:acyltransferase activity, transferring groups other than amino-acyl groups"/>
    <property type="evidence" value="ECO:0007669"/>
    <property type="project" value="InterPro"/>
</dbReference>
<dbReference type="PANTHER" id="PTHR36449:SF1">
    <property type="entry name" value="ACETYLTRANSFERASE"/>
    <property type="match status" value="1"/>
</dbReference>
<dbReference type="SUPFAM" id="SSF55729">
    <property type="entry name" value="Acyl-CoA N-acyltransferases (Nat)"/>
    <property type="match status" value="1"/>
</dbReference>
<gene>
    <name evidence="7" type="ORF">A6A05_11140</name>
</gene>
<dbReference type="Pfam" id="PF13508">
    <property type="entry name" value="Acetyltransf_7"/>
    <property type="match status" value="1"/>
</dbReference>
<proteinExistence type="predicted"/>
<dbReference type="EMBL" id="LWQU01000133">
    <property type="protein sequence ID" value="OAN51132.1"/>
    <property type="molecule type" value="Genomic_DNA"/>
</dbReference>
<dbReference type="OrthoDB" id="9793394at2"/>
<comment type="catalytic activity">
    <reaction evidence="5">
        <text>glycyl-tRNA(Gly) + acetyl-CoA = N-acetylglycyl-tRNA(Gly) + CoA + H(+)</text>
        <dbReference type="Rhea" id="RHEA:81867"/>
        <dbReference type="Rhea" id="RHEA-COMP:9683"/>
        <dbReference type="Rhea" id="RHEA-COMP:19766"/>
        <dbReference type="ChEBI" id="CHEBI:15378"/>
        <dbReference type="ChEBI" id="CHEBI:57287"/>
        <dbReference type="ChEBI" id="CHEBI:57288"/>
        <dbReference type="ChEBI" id="CHEBI:78522"/>
        <dbReference type="ChEBI" id="CHEBI:232036"/>
    </reaction>
</comment>
<reference evidence="7 8" key="1">
    <citation type="submission" date="2016-04" db="EMBL/GenBank/DDBJ databases">
        <title>Draft genome sequence of freshwater magnetotactic bacteria Magnetospirillum marisnigri SP-1 and Magnetospirillum moscoviense BB-1.</title>
        <authorList>
            <person name="Koziaeva V."/>
            <person name="Dziuba M.V."/>
            <person name="Ivanov T.M."/>
            <person name="Kuznetsov B."/>
            <person name="Grouzdev D.S."/>
        </authorList>
    </citation>
    <scope>NUCLEOTIDE SEQUENCE [LARGE SCALE GENOMIC DNA]</scope>
    <source>
        <strain evidence="7 8">BB-1</strain>
    </source>
</reference>
<evidence type="ECO:0000256" key="3">
    <source>
        <dbReference type="ARBA" id="ARBA00022679"/>
    </source>
</evidence>
<dbReference type="PROSITE" id="PS51186">
    <property type="entry name" value="GNAT"/>
    <property type="match status" value="1"/>
</dbReference>
<evidence type="ECO:0000256" key="2">
    <source>
        <dbReference type="ARBA" id="ARBA00022649"/>
    </source>
</evidence>
<sequence>MTGFRLPRVEPLDIHHDRSIFCCGEEALDQYIRSHAGQDIRRNLTSVFVAVDDPGGQIIGYYTLSAASFSRDDLPEELARKLPRYPIPAALIGRLAVDRRFHGQQYGKFLLLNVFERVMRASDAIAIHAMVVEAKDDKAAAFYAKYGFVMFSGQPRRLFLPLARLKARC</sequence>
<keyword evidence="3" id="KW-0808">Transferase</keyword>
<keyword evidence="8" id="KW-1185">Reference proteome</keyword>
<evidence type="ECO:0000256" key="5">
    <source>
        <dbReference type="ARBA" id="ARBA00049880"/>
    </source>
</evidence>
<evidence type="ECO:0000313" key="7">
    <source>
        <dbReference type="EMBL" id="OAN51132.1"/>
    </source>
</evidence>
<dbReference type="Proteomes" id="UP000078543">
    <property type="component" value="Unassembled WGS sequence"/>
</dbReference>
<feature type="domain" description="N-acetyltransferase" evidence="6">
    <location>
        <begin position="4"/>
        <end position="167"/>
    </location>
</feature>
<accession>A0A178MS91</accession>
<dbReference type="STRING" id="1437059.A6A05_11140"/>
<keyword evidence="4" id="KW-0012">Acyltransferase</keyword>
<evidence type="ECO:0000259" key="6">
    <source>
        <dbReference type="PROSITE" id="PS51186"/>
    </source>
</evidence>
<keyword evidence="2" id="KW-1277">Toxin-antitoxin system</keyword>
<dbReference type="InterPro" id="IPR016181">
    <property type="entry name" value="Acyl_CoA_acyltransferase"/>
</dbReference>
<keyword evidence="1" id="KW-0678">Repressor</keyword>
<protein>
    <recommendedName>
        <fullName evidence="6">N-acetyltransferase domain-containing protein</fullName>
    </recommendedName>
</protein>
<evidence type="ECO:0000313" key="8">
    <source>
        <dbReference type="Proteomes" id="UP000078543"/>
    </source>
</evidence>
<dbReference type="AlphaFoldDB" id="A0A178MS91"/>
<dbReference type="InterPro" id="IPR000182">
    <property type="entry name" value="GNAT_dom"/>
</dbReference>
<dbReference type="RefSeq" id="WP_068499665.1">
    <property type="nucleotide sequence ID" value="NZ_LWQU01000133.1"/>
</dbReference>
<evidence type="ECO:0000256" key="4">
    <source>
        <dbReference type="ARBA" id="ARBA00023315"/>
    </source>
</evidence>
<name>A0A178MS91_9PROT</name>
<comment type="caution">
    <text evidence="7">The sequence shown here is derived from an EMBL/GenBank/DDBJ whole genome shotgun (WGS) entry which is preliminary data.</text>
</comment>
<dbReference type="Gene3D" id="3.40.630.30">
    <property type="match status" value="1"/>
</dbReference>